<dbReference type="Pfam" id="PF01434">
    <property type="entry name" value="Peptidase_M41"/>
    <property type="match status" value="1"/>
</dbReference>
<evidence type="ECO:0000313" key="5">
    <source>
        <dbReference type="Proteomes" id="UP001497444"/>
    </source>
</evidence>
<dbReference type="InterPro" id="IPR003960">
    <property type="entry name" value="ATPase_AAA_CS"/>
</dbReference>
<evidence type="ECO:0000259" key="3">
    <source>
        <dbReference type="SMART" id="SM00382"/>
    </source>
</evidence>
<dbReference type="SUPFAM" id="SSF52540">
    <property type="entry name" value="P-loop containing nucleoside triphosphate hydrolases"/>
    <property type="match status" value="1"/>
</dbReference>
<dbReference type="InterPro" id="IPR000642">
    <property type="entry name" value="Peptidase_M41"/>
</dbReference>
<gene>
    <name evidence="4" type="ORF">CSSPJE1EN1_LOCUS20304</name>
</gene>
<dbReference type="PROSITE" id="PS00674">
    <property type="entry name" value="AAA"/>
    <property type="match status" value="1"/>
</dbReference>
<feature type="region of interest" description="Disordered" evidence="2">
    <location>
        <begin position="235"/>
        <end position="276"/>
    </location>
</feature>
<feature type="compositionally biased region" description="Basic and acidic residues" evidence="2">
    <location>
        <begin position="247"/>
        <end position="264"/>
    </location>
</feature>
<organism evidence="4 5">
    <name type="scientific">Sphagnum jensenii</name>
    <dbReference type="NCBI Taxonomy" id="128206"/>
    <lineage>
        <taxon>Eukaryota</taxon>
        <taxon>Viridiplantae</taxon>
        <taxon>Streptophyta</taxon>
        <taxon>Embryophyta</taxon>
        <taxon>Bryophyta</taxon>
        <taxon>Sphagnophytina</taxon>
        <taxon>Sphagnopsida</taxon>
        <taxon>Sphagnales</taxon>
        <taxon>Sphagnaceae</taxon>
        <taxon>Sphagnum</taxon>
    </lineage>
</organism>
<dbReference type="Gene3D" id="3.40.50.300">
    <property type="entry name" value="P-loop containing nucleotide triphosphate hydrolases"/>
    <property type="match status" value="1"/>
</dbReference>
<dbReference type="Gene3D" id="1.20.58.760">
    <property type="entry name" value="Peptidase M41"/>
    <property type="match status" value="1"/>
</dbReference>
<feature type="coiled-coil region" evidence="1">
    <location>
        <begin position="498"/>
        <end position="539"/>
    </location>
</feature>
<dbReference type="PANTHER" id="PTHR23076:SF58">
    <property type="entry name" value="INACTIVE ATP-DEPENDENT ZINC METALLOPROTEASE FTSHI 5, CHLOROPLASTIC-RELATED"/>
    <property type="match status" value="1"/>
</dbReference>
<dbReference type="Proteomes" id="UP001497444">
    <property type="component" value="Chromosome 6"/>
</dbReference>
<evidence type="ECO:0000256" key="1">
    <source>
        <dbReference type="SAM" id="Coils"/>
    </source>
</evidence>
<dbReference type="EMBL" id="OZ020101">
    <property type="protein sequence ID" value="CAK9274826.1"/>
    <property type="molecule type" value="Genomic_DNA"/>
</dbReference>
<name>A0ABP0XA47_9BRYO</name>
<reference evidence="4" key="1">
    <citation type="submission" date="2024-02" db="EMBL/GenBank/DDBJ databases">
        <authorList>
            <consortium name="ELIXIR-Norway"/>
            <consortium name="Elixir Norway"/>
        </authorList>
    </citation>
    <scope>NUCLEOTIDE SEQUENCE</scope>
</reference>
<dbReference type="InterPro" id="IPR037219">
    <property type="entry name" value="Peptidase_M41-like"/>
</dbReference>
<keyword evidence="1" id="KW-0175">Coiled coil</keyword>
<keyword evidence="5" id="KW-1185">Reference proteome</keyword>
<evidence type="ECO:0000313" key="4">
    <source>
        <dbReference type="EMBL" id="CAK9274826.1"/>
    </source>
</evidence>
<dbReference type="Pfam" id="PF00004">
    <property type="entry name" value="AAA"/>
    <property type="match status" value="1"/>
</dbReference>
<dbReference type="InterPro" id="IPR003593">
    <property type="entry name" value="AAA+_ATPase"/>
</dbReference>
<feature type="compositionally biased region" description="Polar residues" evidence="2">
    <location>
        <begin position="237"/>
        <end position="246"/>
    </location>
</feature>
<dbReference type="SMART" id="SM00382">
    <property type="entry name" value="AAA"/>
    <property type="match status" value="1"/>
</dbReference>
<protein>
    <recommendedName>
        <fullName evidence="3">AAA+ ATPase domain-containing protein</fullName>
    </recommendedName>
</protein>
<dbReference type="SUPFAM" id="SSF140990">
    <property type="entry name" value="FtsH protease domain-like"/>
    <property type="match status" value="1"/>
</dbReference>
<feature type="domain" description="AAA+ ATPase" evidence="3">
    <location>
        <begin position="949"/>
        <end position="1089"/>
    </location>
</feature>
<dbReference type="InterPro" id="IPR003959">
    <property type="entry name" value="ATPase_AAA_core"/>
</dbReference>
<sequence>MSVHSLCVTSPSLFGPCSVRNPPLQLSRCSGNSKEKLPLLSSLRRNCCSSRVYSDGSGSRSRTHGTGREEGSCFAFLRSREQRFSQSSFGQRELFLAAVSLVSPCSRFIKPSSTVFCQTPRKEAEHVDRVDACPRCSPSSSSCSWCTVSASRSSESIQVPEQREHASSSDSLPCPTLAIGDGTGVCLRQIREVPRNDLRERVTLFSRCLAKALAAVVIFAALGFGPTWTCQKALATPQMTSSSARKNASEKTPSKREVEGHATDEVEEIGGEETEEMWQEAERERLEREQKIRTALHVDQKLKELEAFGRVAGRRPPQQSVFYGKVREAIRKIRVEGRRMTGLRLKELESLNSQLKREQVVVGNRAKNILVEYELAKKNLEKLNAEDDDKWQEEEALTRAVADAEAEFIKLWQSILDLQAEMLKNRLKVGQMVLRDLPRVQDHCEAEFDDVYQQWLRGESANTTSKSEGTVPAKIIEDLEKIANTVQEQTLLPLAVGIEEQEQRKVEIDAETQELLDKIKEEQEKGKELRNLYENLVRQRLGKGGGNDELTQIKPTAEDVLRGFPLPELNIDDSFQEDTNLPLMPGLEGALGWKAWRKETKDEFKQYLLDNPDIGRQYVAEKQEEILVARDRVMAKTWYNEKRARWEMDPLAASHAVTKKLVGKARIRHDRAIMYLTMKGDEREYVVDIGAVDAVLEEAGGFDTLFIKMITSGVHTSTEFMWIPFDEWPVWNLFQLPFKMVWWMLEDVWNSPLLRTVRPWYFKTLSEAFEEIMIRFGFPLVHRLVPKQIQVALGFDLPEGAEVAEPTDLMVWQQEGQKKVDARYGEGTGSPAWWISLPVRTYVVGMPLLFLLQFVVRFVLAPIRPRKLAMNEVQWKEKKQEQLEKEINADTKKDIIDPIKNVFDNMKRVKRPEVRLKDFAGIDSVKEEINEVISFLRNPKFFKEMGARPPRGVLIVGEPGTGKSTLALAIAAEARVPMIELQGAELEGGAWVGQGASNVRELFKTARELAPLIIYMDDFDHFAGVRGATSDTRKQDHESLINQLLVELDGFETQEGVVLIATTSRPWAIDEALRRPGRMDRTIQLPMPNRREREQILQKVAQDSMDSRLVNVVDWADVADKTAGLTPAQLKYVPKALEENAVGYKIADDEELSSILGWLATFSSITPKWIKNSKLVKGWNERLINWLDLGVTKEDMDAAVEYMDVFGQTQPGIELRDPDVVWTREYKFPHAVWAAGRGLIALLLPDFDSVDLIWLDPTSWEGIAFTKLTKRLEGGYQETGTMTRSYFEKSLVLCFGPYIAARLLLPFGENNNLCRFEIENAEEIAARMVLEFGWGPDDSPLIYSTEEASSALAMGDDHEYELEAKIRQLYDTACQKAGEMLMKNQQVLDALVEHLLEFDCLTKEEMARILEENGAVFEEEPFMLMPYAHAEVMNGSTNGTTRPSKALPARASV</sequence>
<dbReference type="InterPro" id="IPR027417">
    <property type="entry name" value="P-loop_NTPase"/>
</dbReference>
<proteinExistence type="predicted"/>
<dbReference type="PANTHER" id="PTHR23076">
    <property type="entry name" value="METALLOPROTEASE M41 FTSH"/>
    <property type="match status" value="1"/>
</dbReference>
<dbReference type="Gene3D" id="1.10.8.60">
    <property type="match status" value="1"/>
</dbReference>
<evidence type="ECO:0000256" key="2">
    <source>
        <dbReference type="SAM" id="MobiDB-lite"/>
    </source>
</evidence>
<feature type="compositionally biased region" description="Acidic residues" evidence="2">
    <location>
        <begin position="265"/>
        <end position="276"/>
    </location>
</feature>
<accession>A0ABP0XA47</accession>